<comment type="caution">
    <text evidence="9">The sequence shown here is derived from an EMBL/GenBank/DDBJ whole genome shotgun (WGS) entry which is preliminary data.</text>
</comment>
<dbReference type="InterPro" id="IPR000515">
    <property type="entry name" value="MetI-like"/>
</dbReference>
<accession>A0A9D0ZCG1</accession>
<evidence type="ECO:0000256" key="6">
    <source>
        <dbReference type="ARBA" id="ARBA00023136"/>
    </source>
</evidence>
<name>A0A9D0ZCG1_9FIRM</name>
<evidence type="ECO:0000259" key="8">
    <source>
        <dbReference type="PROSITE" id="PS50928"/>
    </source>
</evidence>
<dbReference type="InterPro" id="IPR051393">
    <property type="entry name" value="ABC_transporter_permease"/>
</dbReference>
<dbReference type="Proteomes" id="UP000824262">
    <property type="component" value="Unassembled WGS sequence"/>
</dbReference>
<evidence type="ECO:0000256" key="1">
    <source>
        <dbReference type="ARBA" id="ARBA00004651"/>
    </source>
</evidence>
<dbReference type="Pfam" id="PF00528">
    <property type="entry name" value="BPD_transp_1"/>
    <property type="match status" value="1"/>
</dbReference>
<dbReference type="Gene3D" id="1.10.3720.10">
    <property type="entry name" value="MetI-like"/>
    <property type="match status" value="1"/>
</dbReference>
<evidence type="ECO:0000256" key="2">
    <source>
        <dbReference type="ARBA" id="ARBA00022448"/>
    </source>
</evidence>
<dbReference type="PROSITE" id="PS50928">
    <property type="entry name" value="ABC_TM1"/>
    <property type="match status" value="1"/>
</dbReference>
<dbReference type="AlphaFoldDB" id="A0A9D0ZCG1"/>
<keyword evidence="6 7" id="KW-0472">Membrane</keyword>
<evidence type="ECO:0000313" key="10">
    <source>
        <dbReference type="Proteomes" id="UP000824262"/>
    </source>
</evidence>
<dbReference type="CDD" id="cd06261">
    <property type="entry name" value="TM_PBP2"/>
    <property type="match status" value="1"/>
</dbReference>
<evidence type="ECO:0000256" key="7">
    <source>
        <dbReference type="RuleBase" id="RU363032"/>
    </source>
</evidence>
<feature type="transmembrane region" description="Helical" evidence="7">
    <location>
        <begin position="120"/>
        <end position="137"/>
    </location>
</feature>
<comment type="subcellular location">
    <subcellularLocation>
        <location evidence="1 7">Cell membrane</location>
        <topology evidence="1 7">Multi-pass membrane protein</topology>
    </subcellularLocation>
</comment>
<dbReference type="EMBL" id="DVGA01000011">
    <property type="protein sequence ID" value="HIQ77769.1"/>
    <property type="molecule type" value="Genomic_DNA"/>
</dbReference>
<reference evidence="9" key="2">
    <citation type="journal article" date="2021" name="PeerJ">
        <title>Extensive microbial diversity within the chicken gut microbiome revealed by metagenomics and culture.</title>
        <authorList>
            <person name="Gilroy R."/>
            <person name="Ravi A."/>
            <person name="Getino M."/>
            <person name="Pursley I."/>
            <person name="Horton D.L."/>
            <person name="Alikhan N.F."/>
            <person name="Baker D."/>
            <person name="Gharbi K."/>
            <person name="Hall N."/>
            <person name="Watson M."/>
            <person name="Adriaenssens E.M."/>
            <person name="Foster-Nyarko E."/>
            <person name="Jarju S."/>
            <person name="Secka A."/>
            <person name="Antonio M."/>
            <person name="Oren A."/>
            <person name="Chaudhuri R.R."/>
            <person name="La Ragione R."/>
            <person name="Hildebrand F."/>
            <person name="Pallen M.J."/>
        </authorList>
    </citation>
    <scope>NUCLEOTIDE SEQUENCE</scope>
    <source>
        <strain evidence="9">ChiBcolR7-354</strain>
    </source>
</reference>
<feature type="transmembrane region" description="Helical" evidence="7">
    <location>
        <begin position="168"/>
        <end position="194"/>
    </location>
</feature>
<comment type="similarity">
    <text evidence="7">Belongs to the binding-protein-dependent transport system permease family.</text>
</comment>
<keyword evidence="3" id="KW-1003">Cell membrane</keyword>
<protein>
    <submittedName>
        <fullName evidence="9">Sugar ABC transporter permease</fullName>
    </submittedName>
</protein>
<dbReference type="SUPFAM" id="SSF160964">
    <property type="entry name" value="MalF N-terminal region-like"/>
    <property type="match status" value="1"/>
</dbReference>
<feature type="domain" description="ABC transmembrane type-1" evidence="8">
    <location>
        <begin position="83"/>
        <end position="295"/>
    </location>
</feature>
<dbReference type="GO" id="GO:0055085">
    <property type="term" value="P:transmembrane transport"/>
    <property type="evidence" value="ECO:0007669"/>
    <property type="project" value="InterPro"/>
</dbReference>
<reference evidence="9" key="1">
    <citation type="submission" date="2020-10" db="EMBL/GenBank/DDBJ databases">
        <authorList>
            <person name="Gilroy R."/>
        </authorList>
    </citation>
    <scope>NUCLEOTIDE SEQUENCE</scope>
    <source>
        <strain evidence="9">ChiBcolR7-354</strain>
    </source>
</reference>
<keyword evidence="4 7" id="KW-0812">Transmembrane</keyword>
<evidence type="ECO:0000256" key="5">
    <source>
        <dbReference type="ARBA" id="ARBA00022989"/>
    </source>
</evidence>
<organism evidence="9 10">
    <name type="scientific">Candidatus Scatomorpha intestinavium</name>
    <dbReference type="NCBI Taxonomy" id="2840922"/>
    <lineage>
        <taxon>Bacteria</taxon>
        <taxon>Bacillati</taxon>
        <taxon>Bacillota</taxon>
        <taxon>Clostridia</taxon>
        <taxon>Eubacteriales</taxon>
        <taxon>Candidatus Scatomorpha</taxon>
    </lineage>
</organism>
<evidence type="ECO:0000256" key="3">
    <source>
        <dbReference type="ARBA" id="ARBA00022475"/>
    </source>
</evidence>
<feature type="transmembrane region" description="Helical" evidence="7">
    <location>
        <begin position="215"/>
        <end position="236"/>
    </location>
</feature>
<evidence type="ECO:0000256" key="4">
    <source>
        <dbReference type="ARBA" id="ARBA00022692"/>
    </source>
</evidence>
<evidence type="ECO:0000313" key="9">
    <source>
        <dbReference type="EMBL" id="HIQ77769.1"/>
    </source>
</evidence>
<dbReference type="InterPro" id="IPR035906">
    <property type="entry name" value="MetI-like_sf"/>
</dbReference>
<feature type="transmembrane region" description="Helical" evidence="7">
    <location>
        <begin position="274"/>
        <end position="294"/>
    </location>
</feature>
<dbReference type="GO" id="GO:0005886">
    <property type="term" value="C:plasma membrane"/>
    <property type="evidence" value="ECO:0007669"/>
    <property type="project" value="UniProtKB-SubCell"/>
</dbReference>
<feature type="transmembrane region" description="Helical" evidence="7">
    <location>
        <begin position="21"/>
        <end position="43"/>
    </location>
</feature>
<proteinExistence type="inferred from homology"/>
<feature type="transmembrane region" description="Helical" evidence="7">
    <location>
        <begin position="89"/>
        <end position="108"/>
    </location>
</feature>
<keyword evidence="5 7" id="KW-1133">Transmembrane helix</keyword>
<keyword evidence="2 7" id="KW-0813">Transport</keyword>
<dbReference type="PANTHER" id="PTHR30193">
    <property type="entry name" value="ABC TRANSPORTER PERMEASE PROTEIN"/>
    <property type="match status" value="1"/>
</dbReference>
<gene>
    <name evidence="9" type="ORF">IAB77_00750</name>
</gene>
<sequence>MRKKKQKPIRGQDGLLTASPFLLPSFIGLLVFSLLPIVISFFLSLTDWNGLDRIAEAGFFAEHFIGFDNYKAILGGDEFWRVLLNTLEYIVLYIPLMLACSLSVAYLLSRERRGVTAFRIIYYIPVLTSWVAASMIWKSMLSPEYGAVNNLLAIFGIDGPGWLLDENWAMPAIVLVSVWKDMGFFGLILLSGMVGINRSYYEAASLDGANAWQRFWRITLPLMTPAIFYVLVVSLINSFQLFPQIMIMTEGGPNGATQVMVERIYKYGFRYYRMGYAAAFSWLLFIIIMLCTWLQMKGQKKWVNYDS</sequence>
<dbReference type="SUPFAM" id="SSF161098">
    <property type="entry name" value="MetI-like"/>
    <property type="match status" value="1"/>
</dbReference>
<dbReference type="PANTHER" id="PTHR30193:SF37">
    <property type="entry name" value="INNER MEMBRANE ABC TRANSPORTER PERMEASE PROTEIN YCJO"/>
    <property type="match status" value="1"/>
</dbReference>